<evidence type="ECO:0000313" key="4">
    <source>
        <dbReference type="Proteomes" id="UP001151760"/>
    </source>
</evidence>
<dbReference type="EMBL" id="BQNB010017977">
    <property type="protein sequence ID" value="GJT69321.1"/>
    <property type="molecule type" value="Genomic_DNA"/>
</dbReference>
<reference evidence="3" key="1">
    <citation type="journal article" date="2022" name="Int. J. Mol. Sci.">
        <title>Draft Genome of Tanacetum Coccineum: Genomic Comparison of Closely Related Tanacetum-Family Plants.</title>
        <authorList>
            <person name="Yamashiro T."/>
            <person name="Shiraishi A."/>
            <person name="Nakayama K."/>
            <person name="Satake H."/>
        </authorList>
    </citation>
    <scope>NUCLEOTIDE SEQUENCE</scope>
</reference>
<organism evidence="3 4">
    <name type="scientific">Tanacetum coccineum</name>
    <dbReference type="NCBI Taxonomy" id="301880"/>
    <lineage>
        <taxon>Eukaryota</taxon>
        <taxon>Viridiplantae</taxon>
        <taxon>Streptophyta</taxon>
        <taxon>Embryophyta</taxon>
        <taxon>Tracheophyta</taxon>
        <taxon>Spermatophyta</taxon>
        <taxon>Magnoliopsida</taxon>
        <taxon>eudicotyledons</taxon>
        <taxon>Gunneridae</taxon>
        <taxon>Pentapetalae</taxon>
        <taxon>asterids</taxon>
        <taxon>campanulids</taxon>
        <taxon>Asterales</taxon>
        <taxon>Asteraceae</taxon>
        <taxon>Asteroideae</taxon>
        <taxon>Anthemideae</taxon>
        <taxon>Anthemidinae</taxon>
        <taxon>Tanacetum</taxon>
    </lineage>
</organism>
<name>A0ABQ5G145_9ASTR</name>
<dbReference type="InterPro" id="IPR001584">
    <property type="entry name" value="Integrase_cat-core"/>
</dbReference>
<evidence type="ECO:0000256" key="1">
    <source>
        <dbReference type="SAM" id="MobiDB-lite"/>
    </source>
</evidence>
<dbReference type="CDD" id="cd09272">
    <property type="entry name" value="RNase_HI_RT_Ty1"/>
    <property type="match status" value="1"/>
</dbReference>
<proteinExistence type="predicted"/>
<dbReference type="InterPro" id="IPR036397">
    <property type="entry name" value="RNaseH_sf"/>
</dbReference>
<reference evidence="3" key="2">
    <citation type="submission" date="2022-01" db="EMBL/GenBank/DDBJ databases">
        <authorList>
            <person name="Yamashiro T."/>
            <person name="Shiraishi A."/>
            <person name="Satake H."/>
            <person name="Nakayama K."/>
        </authorList>
    </citation>
    <scope>NUCLEOTIDE SEQUENCE</scope>
</reference>
<dbReference type="InterPro" id="IPR012337">
    <property type="entry name" value="RNaseH-like_sf"/>
</dbReference>
<dbReference type="Pfam" id="PF00665">
    <property type="entry name" value="rve"/>
    <property type="match status" value="1"/>
</dbReference>
<dbReference type="PANTHER" id="PTHR11439:SF495">
    <property type="entry name" value="REVERSE TRANSCRIPTASE, RNA-DEPENDENT DNA POLYMERASE-RELATED"/>
    <property type="match status" value="1"/>
</dbReference>
<feature type="domain" description="Integrase catalytic" evidence="2">
    <location>
        <begin position="62"/>
        <end position="153"/>
    </location>
</feature>
<dbReference type="SUPFAM" id="SSF56672">
    <property type="entry name" value="DNA/RNA polymerases"/>
    <property type="match status" value="1"/>
</dbReference>
<protein>
    <submittedName>
        <fullName evidence="3">Retrovirus-related pol polyprotein from transposon TNT 1-94</fullName>
    </submittedName>
</protein>
<sequence length="1039" mass="119341">MSRATSTKSWLWHRRLSHLNFYTINQLTFHDLVDGLPKFKYRKNRFCLACERGKSKKASISPKLVPSTESKLELLYMDLCGPMRVASINGKKYILVIVDDYSRYIWVYFLRTKDEAPDMIIDFVNQVQKNLKASILMIRTDNGIEFKNEKLRRNRTLVEAARTMLIFFKAPEILWAEFGSLCYPTNDRDALGKMKPKADIDLDNLFGPMYEEYYVSSSKEVSDNSAVNTLDNDHTSSSSSIVVDQDDAPPIVSSSEEQIATKSNSPVLNEVADEFVQEDVVDLDGNTIHHICINFTNNRSIDRWTKNHPLEQVIGDPSNPVMTRKILQTDAEVCMYALTELVECPIGRNIIKVKWIRKNKIDAKNTVIRNKSRLVTKGYGQEEGIDFEESFAPVARLLMLSESLCDMRPRAWYDKLSSFLIEHHFIKGIVDPILFTRRHGDDILFVQIYVDDIIFGSTKPVFAKRFEKLMKDNFEMSMIGEMKFFLGLQVHQSPRGIFISQSQYTMDILKKHEMEKCDTVSTPMATTKLDADLQGTPVDQTKYHSMIGGLMYLTASRPDIAFATFVCARYQARPTEKHLKEVKRIFCYLRQSINMGLWYSKDSGFELIAYADADHAGCNDDCKSTSGGIQFLGDKLVSWSSKKQDCTAMSSAEAEYVSLSACCAQVIWMRTQLLDYGFHYHKIPIYCDSKSAIAISCNPVQHSRTKHINIRYHFIKEHVEKGTIELYFVRTEYQLADLFTKALPKERFEFLVHKIVFHMAQHVLPAAQLVPQYKPIGRYNNYAVFCVPTIMLADGEQVETPENPFIAPANINTIETFMNIIGYQGVVDKLFHVILNQIHVDYDALLWWDFMNNVFQKKESNQYPRFIKLIIADLMKKFPNIPKRLKEDYHSIKDDVPLVSVYTTGNVLVRGMLISDALLTAEIREMDDFQEYETVFMKLETTQTVSALKLPILKTGDYDIWRLRMEQYLTHTDYALWEVIMNGDAPVIASASTEGPIPPKTVEQKLARKNELKAKITLLLAIPDEHLLKFHGIKDAKTL</sequence>
<dbReference type="PROSITE" id="PS50994">
    <property type="entry name" value="INTEGRASE"/>
    <property type="match status" value="1"/>
</dbReference>
<gene>
    <name evidence="3" type="ORF">Tco_1028607</name>
</gene>
<dbReference type="PANTHER" id="PTHR11439">
    <property type="entry name" value="GAG-POL-RELATED RETROTRANSPOSON"/>
    <property type="match status" value="1"/>
</dbReference>
<dbReference type="SUPFAM" id="SSF53098">
    <property type="entry name" value="Ribonuclease H-like"/>
    <property type="match status" value="1"/>
</dbReference>
<evidence type="ECO:0000259" key="2">
    <source>
        <dbReference type="PROSITE" id="PS50994"/>
    </source>
</evidence>
<evidence type="ECO:0000313" key="3">
    <source>
        <dbReference type="EMBL" id="GJT69321.1"/>
    </source>
</evidence>
<comment type="caution">
    <text evidence="3">The sequence shown here is derived from an EMBL/GenBank/DDBJ whole genome shotgun (WGS) entry which is preliminary data.</text>
</comment>
<feature type="region of interest" description="Disordered" evidence="1">
    <location>
        <begin position="225"/>
        <end position="246"/>
    </location>
</feature>
<dbReference type="Gene3D" id="3.30.420.10">
    <property type="entry name" value="Ribonuclease H-like superfamily/Ribonuclease H"/>
    <property type="match status" value="1"/>
</dbReference>
<dbReference type="InterPro" id="IPR025724">
    <property type="entry name" value="GAG-pre-integrase_dom"/>
</dbReference>
<keyword evidence="4" id="KW-1185">Reference proteome</keyword>
<dbReference type="Proteomes" id="UP001151760">
    <property type="component" value="Unassembled WGS sequence"/>
</dbReference>
<dbReference type="Pfam" id="PF07727">
    <property type="entry name" value="RVT_2"/>
    <property type="match status" value="2"/>
</dbReference>
<dbReference type="InterPro" id="IPR043502">
    <property type="entry name" value="DNA/RNA_pol_sf"/>
</dbReference>
<dbReference type="InterPro" id="IPR013103">
    <property type="entry name" value="RVT_2"/>
</dbReference>
<accession>A0ABQ5G145</accession>
<dbReference type="Pfam" id="PF13976">
    <property type="entry name" value="gag_pre-integrs"/>
    <property type="match status" value="1"/>
</dbReference>